<dbReference type="EMBL" id="FOVO01000055">
    <property type="protein sequence ID" value="SFO06908.1"/>
    <property type="molecule type" value="Genomic_DNA"/>
</dbReference>
<accession>A0A1I5E5T7</accession>
<gene>
    <name evidence="1" type="ORF">SAMN05421579_15512</name>
</gene>
<name>A0A1I5E5T7_9GAMM</name>
<protein>
    <submittedName>
        <fullName evidence="1">Transposase</fullName>
    </submittedName>
</protein>
<reference evidence="2" key="1">
    <citation type="submission" date="2016-10" db="EMBL/GenBank/DDBJ databases">
        <authorList>
            <person name="Varghese N."/>
            <person name="Submissions S."/>
        </authorList>
    </citation>
    <scope>NUCLEOTIDE SEQUENCE [LARGE SCALE GENOMIC DNA]</scope>
    <source>
        <strain evidence="2">DSM 16522</strain>
    </source>
</reference>
<dbReference type="Proteomes" id="UP000199011">
    <property type="component" value="Unassembled WGS sequence"/>
</dbReference>
<evidence type="ECO:0000313" key="2">
    <source>
        <dbReference type="Proteomes" id="UP000199011"/>
    </source>
</evidence>
<sequence>MTPEQIEIRDLKKKIQHVEMENEILKKASALSMLDFLNTSR</sequence>
<organism evidence="1 2">
    <name type="scientific">Xenorhabdus japonica</name>
    <dbReference type="NCBI Taxonomy" id="53341"/>
    <lineage>
        <taxon>Bacteria</taxon>
        <taxon>Pseudomonadati</taxon>
        <taxon>Pseudomonadota</taxon>
        <taxon>Gammaproteobacteria</taxon>
        <taxon>Enterobacterales</taxon>
        <taxon>Morganellaceae</taxon>
        <taxon>Xenorhabdus</taxon>
    </lineage>
</organism>
<proteinExistence type="predicted"/>
<dbReference type="AlphaFoldDB" id="A0A1I5E5T7"/>
<dbReference type="STRING" id="53341.SAMN05421579_15512"/>
<keyword evidence="2" id="KW-1185">Reference proteome</keyword>
<evidence type="ECO:0000313" key="1">
    <source>
        <dbReference type="EMBL" id="SFO06908.1"/>
    </source>
</evidence>